<keyword evidence="12" id="KW-1015">Disulfide bond</keyword>
<evidence type="ECO:0000256" key="8">
    <source>
        <dbReference type="ARBA" id="ARBA00022859"/>
    </source>
</evidence>
<keyword evidence="10" id="KW-1064">Adaptive immunity</keyword>
<evidence type="ECO:0000256" key="13">
    <source>
        <dbReference type="ARBA" id="ARBA00023180"/>
    </source>
</evidence>
<name>A0A8B9MHQ1_9AVES</name>
<keyword evidence="14" id="KW-0393">Immunoglobulin domain</keyword>
<proteinExistence type="inferred from homology"/>
<feature type="domain" description="Ig-like" evidence="21">
    <location>
        <begin position="157"/>
        <end position="236"/>
    </location>
</feature>
<dbReference type="SMART" id="SM00406">
    <property type="entry name" value="IGv"/>
    <property type="match status" value="2"/>
</dbReference>
<comment type="function">
    <text evidence="15">May function as a ligand for MHC class II (MHC-II) on antigen-presenting cells (APC), promoting APC activation/maturation and driving Th1 immune response.</text>
</comment>
<evidence type="ECO:0000256" key="18">
    <source>
        <dbReference type="ARBA" id="ARBA00065545"/>
    </source>
</evidence>
<keyword evidence="8" id="KW-0391">Immunity</keyword>
<dbReference type="GO" id="GO:0002250">
    <property type="term" value="P:adaptive immune response"/>
    <property type="evidence" value="ECO:0007669"/>
    <property type="project" value="UniProtKB-KW"/>
</dbReference>
<comment type="subcellular location">
    <subcellularLocation>
        <location evidence="1">Cell membrane</location>
        <topology evidence="1">Single-pass type I membrane protein</topology>
    </subcellularLocation>
    <subcellularLocation>
        <location evidence="2">Secreted</location>
    </subcellularLocation>
</comment>
<feature type="chain" id="PRO_5034674047" description="Lymphocyte activation gene 3 protein" evidence="20">
    <location>
        <begin position="25"/>
        <end position="569"/>
    </location>
</feature>
<evidence type="ECO:0000256" key="10">
    <source>
        <dbReference type="ARBA" id="ARBA00023130"/>
    </source>
</evidence>
<keyword evidence="23" id="KW-1185">Reference proteome</keyword>
<dbReference type="Ensembl" id="ENSANIT00000009726.1">
    <property type="protein sequence ID" value="ENSANIP00000009403.1"/>
    <property type="gene ID" value="ENSANIG00000006295.1"/>
</dbReference>
<comment type="subunit">
    <text evidence="18">Interacts with MHC class II (MHC-II); selectively recognizes stable complexes of peptide and MHC-II. Interacts with FGL1 (via the Fibrinogen C-terminal domain).</text>
</comment>
<evidence type="ECO:0000256" key="3">
    <source>
        <dbReference type="ARBA" id="ARBA00022475"/>
    </source>
</evidence>
<dbReference type="Pfam" id="PF00047">
    <property type="entry name" value="ig"/>
    <property type="match status" value="1"/>
</dbReference>
<accession>A0A8B9MHQ1</accession>
<evidence type="ECO:0000313" key="23">
    <source>
        <dbReference type="Proteomes" id="UP000694541"/>
    </source>
</evidence>
<dbReference type="InterPro" id="IPR013106">
    <property type="entry name" value="Ig_V-set"/>
</dbReference>
<dbReference type="PANTHER" id="PTHR11422">
    <property type="entry name" value="T-CELL SURFACE GLYCOPROTEIN CD4"/>
    <property type="match status" value="1"/>
</dbReference>
<feature type="signal peptide" evidence="20">
    <location>
        <begin position="1"/>
        <end position="24"/>
    </location>
</feature>
<dbReference type="PANTHER" id="PTHR11422:SF10">
    <property type="entry name" value="IG-LIKE DOMAIN-CONTAINING PROTEIN"/>
    <property type="match status" value="1"/>
</dbReference>
<dbReference type="PROSITE" id="PS50835">
    <property type="entry name" value="IG_LIKE"/>
    <property type="match status" value="3"/>
</dbReference>
<dbReference type="GO" id="GO:0005886">
    <property type="term" value="C:plasma membrane"/>
    <property type="evidence" value="ECO:0007669"/>
    <property type="project" value="UniProtKB-SubCell"/>
</dbReference>
<evidence type="ECO:0000256" key="6">
    <source>
        <dbReference type="ARBA" id="ARBA00022729"/>
    </source>
</evidence>
<organism evidence="22 23">
    <name type="scientific">Accipiter nisus</name>
    <name type="common">Eurasian sparrowhawk</name>
    <dbReference type="NCBI Taxonomy" id="211598"/>
    <lineage>
        <taxon>Eukaryota</taxon>
        <taxon>Metazoa</taxon>
        <taxon>Chordata</taxon>
        <taxon>Craniata</taxon>
        <taxon>Vertebrata</taxon>
        <taxon>Euteleostomi</taxon>
        <taxon>Archelosauria</taxon>
        <taxon>Archosauria</taxon>
        <taxon>Dinosauria</taxon>
        <taxon>Saurischia</taxon>
        <taxon>Theropoda</taxon>
        <taxon>Coelurosauria</taxon>
        <taxon>Aves</taxon>
        <taxon>Neognathae</taxon>
        <taxon>Neoaves</taxon>
        <taxon>Telluraves</taxon>
        <taxon>Accipitrimorphae</taxon>
        <taxon>Accipitriformes</taxon>
        <taxon>Accipitridae</taxon>
        <taxon>Accipitrinae</taxon>
        <taxon>Accipiter</taxon>
    </lineage>
</organism>
<keyword evidence="7" id="KW-0677">Repeat</keyword>
<evidence type="ECO:0000256" key="5">
    <source>
        <dbReference type="ARBA" id="ARBA00022692"/>
    </source>
</evidence>
<protein>
    <recommendedName>
        <fullName evidence="19">Lymphocyte activation gene 3 protein</fullName>
    </recommendedName>
</protein>
<dbReference type="InterPro" id="IPR036179">
    <property type="entry name" value="Ig-like_dom_sf"/>
</dbReference>
<evidence type="ECO:0000256" key="17">
    <source>
        <dbReference type="ARBA" id="ARBA00061264"/>
    </source>
</evidence>
<evidence type="ECO:0000256" key="4">
    <source>
        <dbReference type="ARBA" id="ARBA00022525"/>
    </source>
</evidence>
<keyword evidence="3" id="KW-1003">Cell membrane</keyword>
<dbReference type="InterPro" id="IPR013151">
    <property type="entry name" value="Immunoglobulin_dom"/>
</dbReference>
<feature type="domain" description="Ig-like" evidence="21">
    <location>
        <begin position="249"/>
        <end position="339"/>
    </location>
</feature>
<dbReference type="InterPro" id="IPR007110">
    <property type="entry name" value="Ig-like_dom"/>
</dbReference>
<evidence type="ECO:0000256" key="20">
    <source>
        <dbReference type="SAM" id="SignalP"/>
    </source>
</evidence>
<dbReference type="GO" id="GO:0042289">
    <property type="term" value="F:MHC class II protein binding"/>
    <property type="evidence" value="ECO:0007669"/>
    <property type="project" value="UniProtKB-ARBA"/>
</dbReference>
<feature type="domain" description="Ig-like" evidence="21">
    <location>
        <begin position="351"/>
        <end position="439"/>
    </location>
</feature>
<comment type="function">
    <text evidence="16">Lymphocyte activation gene 3 protein: Inhibitory receptor on antigen activated T-cells. Delivers inhibitory signals upon binding to ligands, such as FGL1. FGL1 constitutes a major ligand of LAG3 and is responsible for LAG3 T-cell inhibitory function. Following TCR engagement, LAG3 associates with CD3-TCR in the immunological synapse and directly inhibits T-cell activation. May inhibit antigen-specific T-cell activation in synergy with PDCD1/PD-1, possibly by acting as a coreceptor for PDCD1/PD-1. Negatively regulates the proliferation, activation, effector function and homeostasis of both CD8(+) and CD4(+) T-cells. Also mediates immune tolerance: constitutively expressed on a subset of regulatory T-cells (Tregs) and contributes to their suppressive function. Also acts as a negative regulator of plasmacytoid dendritic cell (pDCs) activation. Binds MHC class II (MHC-II); the precise role of MHC-II-binding is however unclear.</text>
</comment>
<evidence type="ECO:0000256" key="12">
    <source>
        <dbReference type="ARBA" id="ARBA00023157"/>
    </source>
</evidence>
<keyword evidence="9" id="KW-1133">Transmembrane helix</keyword>
<evidence type="ECO:0000256" key="9">
    <source>
        <dbReference type="ARBA" id="ARBA00022989"/>
    </source>
</evidence>
<dbReference type="InterPro" id="IPR013783">
    <property type="entry name" value="Ig-like_fold"/>
</dbReference>
<evidence type="ECO:0000256" key="7">
    <source>
        <dbReference type="ARBA" id="ARBA00022737"/>
    </source>
</evidence>
<dbReference type="AlphaFoldDB" id="A0A8B9MHQ1"/>
<keyword evidence="6 20" id="KW-0732">Signal</keyword>
<dbReference type="Pfam" id="PF13895">
    <property type="entry name" value="Ig_2"/>
    <property type="match status" value="1"/>
</dbReference>
<evidence type="ECO:0000259" key="21">
    <source>
        <dbReference type="PROSITE" id="PS50835"/>
    </source>
</evidence>
<dbReference type="FunFam" id="2.60.40.10:FF:002440">
    <property type="entry name" value="Lymphocyte activation gene 3 protein"/>
    <property type="match status" value="1"/>
</dbReference>
<dbReference type="SUPFAM" id="SSF48726">
    <property type="entry name" value="Immunoglobulin"/>
    <property type="match status" value="4"/>
</dbReference>
<dbReference type="Gene3D" id="2.60.40.10">
    <property type="entry name" value="Immunoglobulins"/>
    <property type="match status" value="4"/>
</dbReference>
<keyword evidence="4" id="KW-0964">Secreted</keyword>
<evidence type="ECO:0000256" key="16">
    <source>
        <dbReference type="ARBA" id="ARBA00059221"/>
    </source>
</evidence>
<comment type="similarity">
    <text evidence="17">Belongs to the LAG3 family.</text>
</comment>
<keyword evidence="11" id="KW-0472">Membrane</keyword>
<evidence type="ECO:0000313" key="22">
    <source>
        <dbReference type="Ensembl" id="ENSANIP00000009403.1"/>
    </source>
</evidence>
<dbReference type="GO" id="GO:0005576">
    <property type="term" value="C:extracellular region"/>
    <property type="evidence" value="ECO:0007669"/>
    <property type="project" value="UniProtKB-SubCell"/>
</dbReference>
<evidence type="ECO:0000256" key="2">
    <source>
        <dbReference type="ARBA" id="ARBA00004613"/>
    </source>
</evidence>
<dbReference type="Proteomes" id="UP000694541">
    <property type="component" value="Unplaced"/>
</dbReference>
<dbReference type="SMART" id="SM00409">
    <property type="entry name" value="IG"/>
    <property type="match status" value="4"/>
</dbReference>
<reference evidence="22" key="2">
    <citation type="submission" date="2025-09" db="UniProtKB">
        <authorList>
            <consortium name="Ensembl"/>
        </authorList>
    </citation>
    <scope>IDENTIFICATION</scope>
</reference>
<keyword evidence="13" id="KW-0325">Glycoprotein</keyword>
<evidence type="ECO:0000256" key="11">
    <source>
        <dbReference type="ARBA" id="ARBA00023136"/>
    </source>
</evidence>
<sequence>MNPTLCSTLHLITAGHILPGVAEGESREQKVWARAGSSAVLPCHLSPKKIPLYPSPHSPHPAPLPRSHLCLWHEPLTCPTPSARQEPHVVLEVGYSGLRKTALPMKPRVSVQDSALRNGNFSLRINPVRSEDAGLYEAQVTYDTEVRSCQVELGGWFSITLSPPSPVVEKEPLLLSCNSSHRANLVETCWFHNGRLVPTSGTFCSSHGALSILRPAMSDAGSWRCQLRYSDNEIISATYNLRILGFDGPPNPVVYAAAGSAADLPCTLSYLPSAFGINLVTAHWSRLAGGLLQDWGISQNSSSRSFPLHLPAVGPGDAGQYHCAVSVGSKKIIRDVTLAVVTVTPSIQGPVSEGSRLLLTCSLIHPRGHERFQWKHLDLAPTNSKLAVATSHNLESHRAQMGPTLEIPQVSQKDTGTWECSVYGSEGKLGAVQYELQITGTVPHGSVTDPFVSPYPLPRCPFLSQPHPVPLPFDRLDPILSSCRSSHQFLLLLLPVPCTLFQSARLCAVPALPQCKINLPLLPNCGSSSQVPRYPALPPSSVGRLLLGSHSPSSSCLRPVFWLWPYKKG</sequence>
<dbReference type="InterPro" id="IPR003599">
    <property type="entry name" value="Ig_sub"/>
</dbReference>
<evidence type="ECO:0000256" key="19">
    <source>
        <dbReference type="ARBA" id="ARBA00067553"/>
    </source>
</evidence>
<keyword evidence="5" id="KW-0812">Transmembrane</keyword>
<evidence type="ECO:0000256" key="14">
    <source>
        <dbReference type="ARBA" id="ARBA00023319"/>
    </source>
</evidence>
<evidence type="ECO:0000256" key="1">
    <source>
        <dbReference type="ARBA" id="ARBA00004251"/>
    </source>
</evidence>
<reference evidence="22" key="1">
    <citation type="submission" date="2025-08" db="UniProtKB">
        <authorList>
            <consortium name="Ensembl"/>
        </authorList>
    </citation>
    <scope>IDENTIFICATION</scope>
</reference>
<evidence type="ECO:0000256" key="15">
    <source>
        <dbReference type="ARBA" id="ARBA00057112"/>
    </source>
</evidence>